<evidence type="ECO:0000313" key="4">
    <source>
        <dbReference type="Proteomes" id="UP000276899"/>
    </source>
</evidence>
<feature type="transmembrane region" description="Helical" evidence="1">
    <location>
        <begin position="189"/>
        <end position="208"/>
    </location>
</feature>
<name>A0A3S4WHI8_9ACTO</name>
<keyword evidence="4" id="KW-1185">Reference proteome</keyword>
<organism evidence="3 4">
    <name type="scientific">Actinomyces slackii</name>
    <dbReference type="NCBI Taxonomy" id="52774"/>
    <lineage>
        <taxon>Bacteria</taxon>
        <taxon>Bacillati</taxon>
        <taxon>Actinomycetota</taxon>
        <taxon>Actinomycetes</taxon>
        <taxon>Actinomycetales</taxon>
        <taxon>Actinomycetaceae</taxon>
        <taxon>Actinomyces</taxon>
    </lineage>
</organism>
<evidence type="ECO:0000256" key="1">
    <source>
        <dbReference type="SAM" id="Phobius"/>
    </source>
</evidence>
<dbReference type="GO" id="GO:0006508">
    <property type="term" value="P:proteolysis"/>
    <property type="evidence" value="ECO:0007669"/>
    <property type="project" value="UniProtKB-KW"/>
</dbReference>
<dbReference type="InterPro" id="IPR003675">
    <property type="entry name" value="Rce1/LyrA-like_dom"/>
</dbReference>
<proteinExistence type="predicted"/>
<feature type="transmembrane region" description="Helical" evidence="1">
    <location>
        <begin position="134"/>
        <end position="154"/>
    </location>
</feature>
<dbReference type="Proteomes" id="UP000276899">
    <property type="component" value="Chromosome"/>
</dbReference>
<feature type="transmembrane region" description="Helical" evidence="1">
    <location>
        <begin position="166"/>
        <end position="183"/>
    </location>
</feature>
<dbReference type="STRING" id="1278298.GCA_000428685_00710"/>
<feature type="domain" description="CAAX prenyl protease 2/Lysostaphin resistance protein A-like" evidence="2">
    <location>
        <begin position="131"/>
        <end position="224"/>
    </location>
</feature>
<evidence type="ECO:0000259" key="2">
    <source>
        <dbReference type="Pfam" id="PF02517"/>
    </source>
</evidence>
<dbReference type="Pfam" id="PF02517">
    <property type="entry name" value="Rce1-like"/>
    <property type="match status" value="1"/>
</dbReference>
<feature type="transmembrane region" description="Helical" evidence="1">
    <location>
        <begin position="27"/>
        <end position="51"/>
    </location>
</feature>
<evidence type="ECO:0000313" key="3">
    <source>
        <dbReference type="EMBL" id="VEG75049.1"/>
    </source>
</evidence>
<dbReference type="KEGG" id="asla:NCTC11923_01701"/>
<reference evidence="3 4" key="1">
    <citation type="submission" date="2018-12" db="EMBL/GenBank/DDBJ databases">
        <authorList>
            <consortium name="Pathogen Informatics"/>
        </authorList>
    </citation>
    <scope>NUCLEOTIDE SEQUENCE [LARGE SCALE GENOMIC DNA]</scope>
    <source>
        <strain evidence="3 4">NCTC11923</strain>
    </source>
</reference>
<keyword evidence="3" id="KW-0645">Protease</keyword>
<protein>
    <submittedName>
        <fullName evidence="3">CAAX amino terminal protease self- immunity</fullName>
    </submittedName>
</protein>
<keyword evidence="1" id="KW-0472">Membrane</keyword>
<sequence length="243" mass="26657">MTVRDRCPSAERAERPPLTRAAAWREIALTTAVLWTVLGAGCFVIGAQWIYDSWGTSLNAALLLDAVYFIACLGLASFAWWRQRLAGETFAELGWRKRAPRPAMVIAVLFGLAWAALAYARGGDPLAITWQRPLMMAMGLILAFGEEIMVRGLILDRLARCGTSRLLQIVITGALMAVYHGIVGHHVWPSYWVSSFVLFSLLSTLFIASGRSMMPAYIAHAMAHVLGDPPLIQGILEGIHYSG</sequence>
<dbReference type="GO" id="GO:0080120">
    <property type="term" value="P:CAAX-box protein maturation"/>
    <property type="evidence" value="ECO:0007669"/>
    <property type="project" value="UniProtKB-ARBA"/>
</dbReference>
<dbReference type="AlphaFoldDB" id="A0A3S4WHI8"/>
<keyword evidence="1" id="KW-0812">Transmembrane</keyword>
<dbReference type="RefSeq" id="WP_034515374.1">
    <property type="nucleotide sequence ID" value="NZ_CBCRWE010000023.1"/>
</dbReference>
<keyword evidence="1" id="KW-1133">Transmembrane helix</keyword>
<accession>A0A3S4WHI8</accession>
<keyword evidence="3" id="KW-0378">Hydrolase</keyword>
<gene>
    <name evidence="3" type="ORF">NCTC11923_01701</name>
</gene>
<feature type="transmembrane region" description="Helical" evidence="1">
    <location>
        <begin position="102"/>
        <end position="122"/>
    </location>
</feature>
<dbReference type="EMBL" id="LR134363">
    <property type="protein sequence ID" value="VEG75049.1"/>
    <property type="molecule type" value="Genomic_DNA"/>
</dbReference>
<feature type="transmembrane region" description="Helical" evidence="1">
    <location>
        <begin position="57"/>
        <end position="81"/>
    </location>
</feature>
<dbReference type="GO" id="GO:0004175">
    <property type="term" value="F:endopeptidase activity"/>
    <property type="evidence" value="ECO:0007669"/>
    <property type="project" value="UniProtKB-ARBA"/>
</dbReference>